<keyword evidence="3" id="KW-0963">Cytoplasm</keyword>
<reference evidence="8" key="1">
    <citation type="submission" date="2025-08" db="UniProtKB">
        <authorList>
            <consortium name="Ensembl"/>
        </authorList>
    </citation>
    <scope>IDENTIFICATION</scope>
</reference>
<name>A0A8D2BNH7_PIG</name>
<dbReference type="InterPro" id="IPR045865">
    <property type="entry name" value="ACT-like_dom_sf"/>
</dbReference>
<accession>A0A8D2BNH7</accession>
<proteinExistence type="inferred from homology"/>
<dbReference type="InterPro" id="IPR040778">
    <property type="entry name" value="CASTOR1_N"/>
</dbReference>
<evidence type="ECO:0000256" key="2">
    <source>
        <dbReference type="ARBA" id="ARBA00006827"/>
    </source>
</evidence>
<protein>
    <submittedName>
        <fullName evidence="8">Cytosolic arginine sensor for mTORC1 subunit 2</fullName>
    </submittedName>
</protein>
<comment type="subcellular location">
    <subcellularLocation>
        <location evidence="1">Cytoplasm</location>
        <location evidence="1">Cytosol</location>
    </subcellularLocation>
</comment>
<dbReference type="Ensembl" id="ENSSSCT00060073534.1">
    <property type="protein sequence ID" value="ENSSSCP00060031716.1"/>
    <property type="gene ID" value="ENSSSCG00060054019.1"/>
</dbReference>
<evidence type="ECO:0000259" key="6">
    <source>
        <dbReference type="Pfam" id="PF18700"/>
    </source>
</evidence>
<dbReference type="InterPro" id="IPR049479">
    <property type="entry name" value="CASTOR1_ACT-like"/>
</dbReference>
<evidence type="ECO:0000313" key="9">
    <source>
        <dbReference type="Proteomes" id="UP000694723"/>
    </source>
</evidence>
<feature type="region of interest" description="Disordered" evidence="4">
    <location>
        <begin position="413"/>
        <end position="474"/>
    </location>
</feature>
<dbReference type="AlphaFoldDB" id="A0A8D2BNH7"/>
<dbReference type="Pfam" id="PF18700">
    <property type="entry name" value="Castor1_N"/>
    <property type="match status" value="1"/>
</dbReference>
<feature type="compositionally biased region" description="Pro residues" evidence="4">
    <location>
        <begin position="458"/>
        <end position="471"/>
    </location>
</feature>
<evidence type="ECO:0000259" key="5">
    <source>
        <dbReference type="Pfam" id="PF13840"/>
    </source>
</evidence>
<feature type="region of interest" description="Disordered" evidence="4">
    <location>
        <begin position="1"/>
        <end position="53"/>
    </location>
</feature>
<dbReference type="FunFam" id="3.30.2130.10:FF:000003">
    <property type="entry name" value="Cytosolic arginine sensor for mTORC1 subunit 1"/>
    <property type="match status" value="1"/>
</dbReference>
<evidence type="ECO:0000313" key="8">
    <source>
        <dbReference type="Ensembl" id="ENSSSCP00060031716.1"/>
    </source>
</evidence>
<evidence type="ECO:0000256" key="3">
    <source>
        <dbReference type="ARBA" id="ARBA00022490"/>
    </source>
</evidence>
<dbReference type="Pfam" id="PF21389">
    <property type="entry name" value="CASTOR1_ACT-like"/>
    <property type="match status" value="1"/>
</dbReference>
<dbReference type="Proteomes" id="UP000694723">
    <property type="component" value="Unplaced"/>
</dbReference>
<dbReference type="PRINTS" id="PR02078">
    <property type="entry name" value="GATSLIKEFMLY"/>
</dbReference>
<dbReference type="InterPro" id="IPR026249">
    <property type="entry name" value="CASTOR_fam"/>
</dbReference>
<organism evidence="8 9">
    <name type="scientific">Sus scrofa</name>
    <name type="common">Pig</name>
    <dbReference type="NCBI Taxonomy" id="9823"/>
    <lineage>
        <taxon>Eukaryota</taxon>
        <taxon>Metazoa</taxon>
        <taxon>Chordata</taxon>
        <taxon>Craniata</taxon>
        <taxon>Vertebrata</taxon>
        <taxon>Euteleostomi</taxon>
        <taxon>Mammalia</taxon>
        <taxon>Eutheria</taxon>
        <taxon>Laurasiatheria</taxon>
        <taxon>Artiodactyla</taxon>
        <taxon>Suina</taxon>
        <taxon>Suidae</taxon>
        <taxon>Sus</taxon>
    </lineage>
</organism>
<dbReference type="Pfam" id="PF13840">
    <property type="entry name" value="ACT_7"/>
    <property type="match status" value="1"/>
</dbReference>
<feature type="domain" description="CASTOR1 N-terminal" evidence="6">
    <location>
        <begin position="112"/>
        <end position="145"/>
    </location>
</feature>
<feature type="domain" description="CASTOR ACT" evidence="5">
    <location>
        <begin position="149"/>
        <end position="216"/>
    </location>
</feature>
<gene>
    <name evidence="8" type="primary">CASTOR2</name>
</gene>
<evidence type="ECO:0000256" key="1">
    <source>
        <dbReference type="ARBA" id="ARBA00004514"/>
    </source>
</evidence>
<dbReference type="GO" id="GO:0005829">
    <property type="term" value="C:cytosol"/>
    <property type="evidence" value="ECO:0007669"/>
    <property type="project" value="UniProtKB-SubCell"/>
</dbReference>
<dbReference type="SUPFAM" id="SSF55021">
    <property type="entry name" value="ACT-like"/>
    <property type="match status" value="1"/>
</dbReference>
<dbReference type="InterPro" id="IPR051719">
    <property type="entry name" value="CASTOR_mTORC1"/>
</dbReference>
<evidence type="ECO:0000256" key="4">
    <source>
        <dbReference type="SAM" id="MobiDB-lite"/>
    </source>
</evidence>
<comment type="similarity">
    <text evidence="2">Belongs to the GATS family.</text>
</comment>
<evidence type="ECO:0000259" key="7">
    <source>
        <dbReference type="Pfam" id="PF21389"/>
    </source>
</evidence>
<dbReference type="InterPro" id="IPR027795">
    <property type="entry name" value="CASTOR_ACT_dom"/>
</dbReference>
<feature type="domain" description="Cytosolic arginine sensor for mTORC1 subunit 1/2 ACT-like" evidence="7">
    <location>
        <begin position="253"/>
        <end position="325"/>
    </location>
</feature>
<feature type="compositionally biased region" description="Basic and acidic residues" evidence="4">
    <location>
        <begin position="1"/>
        <end position="20"/>
    </location>
</feature>
<feature type="region of interest" description="Disordered" evidence="4">
    <location>
        <begin position="352"/>
        <end position="390"/>
    </location>
</feature>
<sequence>MGKDSTTEAQRPELRARGTEKAVPLADPFPELPGTWPAQGSPKIGGAEGTHSASLGLSEASSVRAGQVKGEMNSPRAAWGRALGKPRHLPWVTGGWLLRPLDLQCPVSVCLSARCKFFSLTETPEDYTIIVDEEGFLELPSSEHLSVADATWLALNVVSGGGSFSSSQPIGVTKIAKSVIAPLADQNISVFMLSTYQTDFILVRERDLPFVTHTLSSEFTILRVVNGETVAAENLGITNGFVKPKLVQRPVIHPLSSPSNRFCVTSLDPDTLPAVATLLMDVMFYSNGVKDPMAAGDDCGHIRFFSFSLIEGYISLVMDVQTQQRRVWHRGPDLRALGCCRHPRLLHQHLQVRPCPGSRRKHQRRHQCPESQPSREALEGPLPLLPVRPPAWARPRPKDFVAVFLTRLENRPRAPKEGVSRRRSRWLTPPAPRPKPRPPRALLPSRSPQTLRRSSPGLLPPPSPPPPPPPQETLSAVQGACELTHLVICQRDLAPSPGHWGTDSCVVWGVGAAWGRGHGAREGPREDGGSGYWSLVSGSIGSGLVPAEWRPVGSPLVTCW</sequence>
<dbReference type="Gene3D" id="3.30.2130.10">
    <property type="entry name" value="VC0802-like"/>
    <property type="match status" value="1"/>
</dbReference>
<dbReference type="PANTHER" id="PTHR31131:SF2">
    <property type="entry name" value="CYTOSOLIC ARGININE SENSOR FOR MTORC1 SUBUNIT 2"/>
    <property type="match status" value="1"/>
</dbReference>
<dbReference type="PANTHER" id="PTHR31131">
    <property type="entry name" value="CHROMOSOME 1, WHOLE GENOME SHOTGUN SEQUENCE"/>
    <property type="match status" value="1"/>
</dbReference>